<feature type="region of interest" description="Disordered" evidence="1">
    <location>
        <begin position="83"/>
        <end position="146"/>
    </location>
</feature>
<evidence type="ECO:0000313" key="3">
    <source>
        <dbReference type="Proteomes" id="UP000703661"/>
    </source>
</evidence>
<dbReference type="AlphaFoldDB" id="A0A9P6MVG1"/>
<feature type="region of interest" description="Disordered" evidence="1">
    <location>
        <begin position="379"/>
        <end position="403"/>
    </location>
</feature>
<name>A0A9P6MVG1_9FUNG</name>
<gene>
    <name evidence="2" type="ORF">BGZ80_010375</name>
</gene>
<protein>
    <submittedName>
        <fullName evidence="2">Uncharacterized protein</fullName>
    </submittedName>
</protein>
<comment type="caution">
    <text evidence="2">The sequence shown here is derived from an EMBL/GenBank/DDBJ whole genome shotgun (WGS) entry which is preliminary data.</text>
</comment>
<organism evidence="2 3">
    <name type="scientific">Entomortierella chlamydospora</name>
    <dbReference type="NCBI Taxonomy" id="101097"/>
    <lineage>
        <taxon>Eukaryota</taxon>
        <taxon>Fungi</taxon>
        <taxon>Fungi incertae sedis</taxon>
        <taxon>Mucoromycota</taxon>
        <taxon>Mortierellomycotina</taxon>
        <taxon>Mortierellomycetes</taxon>
        <taxon>Mortierellales</taxon>
        <taxon>Mortierellaceae</taxon>
        <taxon>Entomortierella</taxon>
    </lineage>
</organism>
<feature type="compositionally biased region" description="Low complexity" evidence="1">
    <location>
        <begin position="97"/>
        <end position="112"/>
    </location>
</feature>
<feature type="compositionally biased region" description="Basic residues" evidence="1">
    <location>
        <begin position="393"/>
        <end position="403"/>
    </location>
</feature>
<sequence>MVSFRGLFLSESQRQVESEARNIGLAHTIRDLITGSSHEAHVDAYQKNKAVKALQKAKPQQVNELITILKAMPDPTVVEFKTVHDRDPSKQHPPTEVPTEAPTETPSEATGEPSPPEKTSDGEEGTTTTAEGGEGRGDGGKVDAEPEVIKAPSSWWAVSFSSLLSSITSTTSTEKPPMTTTTTTVTTFTVTEDKAVSVTEAAVETSKSDPAAPAEAEVVGAGTGAEAGAVEVIATSVDKGTITKTTTSTTTVAEPANADKSVIVSTLNSIKKQIIALGKAPPTNAISAYTFWWGYEIYVPHNCMSQLQRVTNTSQIFFGFLSGAVTGIPGLAALVPLTRIISAWVGLQWAVIQAEDFGNGVILSATWVLPVALAPRSWDHPGNEGNTQPVSAPKRKQKRIKDA</sequence>
<evidence type="ECO:0000256" key="1">
    <source>
        <dbReference type="SAM" id="MobiDB-lite"/>
    </source>
</evidence>
<proteinExistence type="predicted"/>
<dbReference type="OrthoDB" id="2434934at2759"/>
<keyword evidence="3" id="KW-1185">Reference proteome</keyword>
<dbReference type="EMBL" id="JAAAID010000715">
    <property type="protein sequence ID" value="KAG0014550.1"/>
    <property type="molecule type" value="Genomic_DNA"/>
</dbReference>
<accession>A0A9P6MVG1</accession>
<evidence type="ECO:0000313" key="2">
    <source>
        <dbReference type="EMBL" id="KAG0014550.1"/>
    </source>
</evidence>
<reference evidence="2" key="1">
    <citation type="journal article" date="2020" name="Fungal Divers.">
        <title>Resolving the Mortierellaceae phylogeny through synthesis of multi-gene phylogenetics and phylogenomics.</title>
        <authorList>
            <person name="Vandepol N."/>
            <person name="Liber J."/>
            <person name="Desiro A."/>
            <person name="Na H."/>
            <person name="Kennedy M."/>
            <person name="Barry K."/>
            <person name="Grigoriev I.V."/>
            <person name="Miller A.N."/>
            <person name="O'Donnell K."/>
            <person name="Stajich J.E."/>
            <person name="Bonito G."/>
        </authorList>
    </citation>
    <scope>NUCLEOTIDE SEQUENCE</scope>
    <source>
        <strain evidence="2">NRRL 2769</strain>
    </source>
</reference>
<dbReference type="Proteomes" id="UP000703661">
    <property type="component" value="Unassembled WGS sequence"/>
</dbReference>
<feature type="compositionally biased region" description="Basic and acidic residues" evidence="1">
    <location>
        <begin position="133"/>
        <end position="146"/>
    </location>
</feature>